<dbReference type="CDD" id="cd02440">
    <property type="entry name" value="AdoMet_MTases"/>
    <property type="match status" value="1"/>
</dbReference>
<dbReference type="GO" id="GO:0032259">
    <property type="term" value="P:methylation"/>
    <property type="evidence" value="ECO:0007669"/>
    <property type="project" value="UniProtKB-KW"/>
</dbReference>
<protein>
    <submittedName>
        <fullName evidence="2">Ubiquinone biosynthesis O-methyltransferase</fullName>
        <ecNumber evidence="2">2.1.1.222</ecNumber>
    </submittedName>
</protein>
<name>A0A645BB56_9ZZZZ</name>
<keyword evidence="2" id="KW-0489">Methyltransferase</keyword>
<proteinExistence type="predicted"/>
<keyword evidence="2" id="KW-0830">Ubiquinone</keyword>
<dbReference type="EC" id="2.1.1.222" evidence="2"/>
<dbReference type="InterPro" id="IPR029063">
    <property type="entry name" value="SAM-dependent_MTases_sf"/>
</dbReference>
<dbReference type="InterPro" id="IPR013216">
    <property type="entry name" value="Methyltransf_11"/>
</dbReference>
<dbReference type="AlphaFoldDB" id="A0A645BB56"/>
<evidence type="ECO:0000259" key="1">
    <source>
        <dbReference type="Pfam" id="PF08241"/>
    </source>
</evidence>
<dbReference type="SUPFAM" id="SSF53335">
    <property type="entry name" value="S-adenosyl-L-methionine-dependent methyltransferases"/>
    <property type="match status" value="1"/>
</dbReference>
<comment type="caution">
    <text evidence="2">The sequence shown here is derived from an EMBL/GenBank/DDBJ whole genome shotgun (WGS) entry which is preliminary data.</text>
</comment>
<dbReference type="GO" id="GO:0102208">
    <property type="term" value="F:2-polyprenyl-6-hydroxyphenol methylase activity"/>
    <property type="evidence" value="ECO:0007669"/>
    <property type="project" value="UniProtKB-EC"/>
</dbReference>
<dbReference type="GO" id="GO:0008757">
    <property type="term" value="F:S-adenosylmethionine-dependent methyltransferase activity"/>
    <property type="evidence" value="ECO:0007669"/>
    <property type="project" value="InterPro"/>
</dbReference>
<dbReference type="Pfam" id="PF08241">
    <property type="entry name" value="Methyltransf_11"/>
    <property type="match status" value="1"/>
</dbReference>
<sequence>MAEKMSLAQIMGIEHEAERVDMIYRHVFHEEGRLSRSQAARVEFLTTIRMVEKDLKPGSRILDLGAGTGAYSLYLAGKGHAVSAVELAGRNVQIMRERAAEQRVQIDIHHASALDLSQFKDERFDAVLLMGPLYHLSKEGDRALCLKEARRVLKAGGRLFAAFINHDMIPYTESAYDPAWFEGDTYDHASLRVRDEPFVFFTLEECRAILRAGGFEIREEVTSDGLSELMAGTINAMSEAAYAQYLRWHFYMCGQPGFLSAGNHLLFKAVKA</sequence>
<dbReference type="EMBL" id="VSSQ01018997">
    <property type="protein sequence ID" value="MPM62690.1"/>
    <property type="molecule type" value="Genomic_DNA"/>
</dbReference>
<evidence type="ECO:0000313" key="2">
    <source>
        <dbReference type="EMBL" id="MPM62690.1"/>
    </source>
</evidence>
<dbReference type="PANTHER" id="PTHR43464">
    <property type="entry name" value="METHYLTRANSFERASE"/>
    <property type="match status" value="1"/>
</dbReference>
<reference evidence="2" key="1">
    <citation type="submission" date="2019-08" db="EMBL/GenBank/DDBJ databases">
        <authorList>
            <person name="Kucharzyk K."/>
            <person name="Murdoch R.W."/>
            <person name="Higgins S."/>
            <person name="Loffler F."/>
        </authorList>
    </citation>
    <scope>NUCLEOTIDE SEQUENCE</scope>
</reference>
<gene>
    <name evidence="2" type="primary">ubiG_44</name>
    <name evidence="2" type="ORF">SDC9_109567</name>
</gene>
<keyword evidence="2" id="KW-0808">Transferase</keyword>
<dbReference type="Gene3D" id="3.40.50.150">
    <property type="entry name" value="Vaccinia Virus protein VP39"/>
    <property type="match status" value="1"/>
</dbReference>
<organism evidence="2">
    <name type="scientific">bioreactor metagenome</name>
    <dbReference type="NCBI Taxonomy" id="1076179"/>
    <lineage>
        <taxon>unclassified sequences</taxon>
        <taxon>metagenomes</taxon>
        <taxon>ecological metagenomes</taxon>
    </lineage>
</organism>
<accession>A0A645BB56</accession>
<feature type="domain" description="Methyltransferase type 11" evidence="1">
    <location>
        <begin position="62"/>
        <end position="160"/>
    </location>
</feature>